<dbReference type="EMBL" id="QAOQ01000002">
    <property type="protein sequence ID" value="PTQ99663.1"/>
    <property type="molecule type" value="Genomic_DNA"/>
</dbReference>
<feature type="domain" description="Cellulose-binding Sde182 C-terminal" evidence="3">
    <location>
        <begin position="391"/>
        <end position="475"/>
    </location>
</feature>
<dbReference type="Pfam" id="PF21027">
    <property type="entry name" value="Sde0182_C"/>
    <property type="match status" value="1"/>
</dbReference>
<protein>
    <submittedName>
        <fullName evidence="4">Uncharacterized protein DUF1593</fullName>
    </submittedName>
</protein>
<keyword evidence="5" id="KW-1185">Reference proteome</keyword>
<reference evidence="4 5" key="1">
    <citation type="submission" date="2018-04" db="EMBL/GenBank/DDBJ databases">
        <title>Genomic Encyclopedia of Archaeal and Bacterial Type Strains, Phase II (KMG-II): from individual species to whole genera.</title>
        <authorList>
            <person name="Goeker M."/>
        </authorList>
    </citation>
    <scope>NUCLEOTIDE SEQUENCE [LARGE SCALE GENOMIC DNA]</scope>
    <source>
        <strain evidence="4 5">DSM 26809</strain>
    </source>
</reference>
<dbReference type="Proteomes" id="UP000244168">
    <property type="component" value="Unassembled WGS sequence"/>
</dbReference>
<comment type="caution">
    <text evidence="4">The sequence shown here is derived from an EMBL/GenBank/DDBJ whole genome shotgun (WGS) entry which is preliminary data.</text>
</comment>
<dbReference type="InterPro" id="IPR036452">
    <property type="entry name" value="Ribo_hydro-like"/>
</dbReference>
<dbReference type="SUPFAM" id="SSF53590">
    <property type="entry name" value="Nucleoside hydrolase"/>
    <property type="match status" value="1"/>
</dbReference>
<feature type="chain" id="PRO_5015536635" evidence="1">
    <location>
        <begin position="24"/>
        <end position="477"/>
    </location>
</feature>
<dbReference type="AlphaFoldDB" id="A0A2T5JD34"/>
<dbReference type="InterPro" id="IPR013783">
    <property type="entry name" value="Ig-like_fold"/>
</dbReference>
<dbReference type="RefSeq" id="WP_107827582.1">
    <property type="nucleotide sequence ID" value="NZ_CP160205.1"/>
</dbReference>
<sequence>MKTLFAAMALAGVLLSSTAPMHAQQKALSTKTRVIATSDGEIDDQCSIIRFLLYTNEWDVEGIVTSSSMYHWHGRKWPGDNWIDPYMEAYTRVYPNLIKHDKRYPSPAYLRQRTLLGNVETQGDMATISPGAALITKVLLDDTDKRPVWLLAWGGTNTIARALKTIEETQPQKMAAVANKMRFYFIWEQDSTYQTYIKPHWGKFNIPTIIADQFEAIAYRWPETQPDNMHVYFEGPWMKEHILENHGPLTAIYQALTNGDFRSEGDSPSFIHLIPTGLRSLESPSYGGWGGRFVKVRANTWLDSVLIPGYKYPEGRWFSGSSWGRQSVKQTPPATHEQILDYFKQMTRWSDALQNDFAARADWCVKAYKDANHPPVVVQAKDVNAKPGTRVKLSVAGSTDPDGNALTYHWYVYTEPSTFIADGPVSKEAVQVNDADKAIASIMVPKGKGSLHLICAVTDNGKPALTRYARIIVNVGR</sequence>
<dbReference type="Gene3D" id="2.60.40.10">
    <property type="entry name" value="Immunoglobulins"/>
    <property type="match status" value="1"/>
</dbReference>
<feature type="domain" description="Cellulose-binding Sde182 nucleoside hydrolase-like" evidence="2">
    <location>
        <begin position="33"/>
        <end position="293"/>
    </location>
</feature>
<feature type="signal peptide" evidence="1">
    <location>
        <begin position="1"/>
        <end position="23"/>
    </location>
</feature>
<dbReference type="Pfam" id="PF07632">
    <property type="entry name" value="Sde182_NH-like"/>
    <property type="match status" value="1"/>
</dbReference>
<keyword evidence="1" id="KW-0732">Signal</keyword>
<proteinExistence type="predicted"/>
<dbReference type="InterPro" id="IPR011483">
    <property type="entry name" value="Sde182_NH-like"/>
</dbReference>
<evidence type="ECO:0000313" key="5">
    <source>
        <dbReference type="Proteomes" id="UP000244168"/>
    </source>
</evidence>
<dbReference type="Gene3D" id="3.90.245.10">
    <property type="entry name" value="Ribonucleoside hydrolase-like"/>
    <property type="match status" value="1"/>
</dbReference>
<gene>
    <name evidence="4" type="ORF">C8P68_102491</name>
</gene>
<evidence type="ECO:0000259" key="3">
    <source>
        <dbReference type="Pfam" id="PF21027"/>
    </source>
</evidence>
<dbReference type="InterPro" id="IPR048527">
    <property type="entry name" value="Sde182_C"/>
</dbReference>
<dbReference type="OrthoDB" id="253051at2"/>
<accession>A0A2T5JD34</accession>
<evidence type="ECO:0000256" key="1">
    <source>
        <dbReference type="SAM" id="SignalP"/>
    </source>
</evidence>
<evidence type="ECO:0000313" key="4">
    <source>
        <dbReference type="EMBL" id="PTQ99663.1"/>
    </source>
</evidence>
<organism evidence="4 5">
    <name type="scientific">Mucilaginibacter yixingensis</name>
    <dbReference type="NCBI Taxonomy" id="1295612"/>
    <lineage>
        <taxon>Bacteria</taxon>
        <taxon>Pseudomonadati</taxon>
        <taxon>Bacteroidota</taxon>
        <taxon>Sphingobacteriia</taxon>
        <taxon>Sphingobacteriales</taxon>
        <taxon>Sphingobacteriaceae</taxon>
        <taxon>Mucilaginibacter</taxon>
    </lineage>
</organism>
<name>A0A2T5JD34_9SPHI</name>
<dbReference type="GO" id="GO:0016799">
    <property type="term" value="F:hydrolase activity, hydrolyzing N-glycosyl compounds"/>
    <property type="evidence" value="ECO:0007669"/>
    <property type="project" value="InterPro"/>
</dbReference>
<evidence type="ECO:0000259" key="2">
    <source>
        <dbReference type="Pfam" id="PF07632"/>
    </source>
</evidence>